<dbReference type="AlphaFoldDB" id="A0A4R4VAG3"/>
<dbReference type="OrthoDB" id="3695210at2"/>
<protein>
    <submittedName>
        <fullName evidence="2">PE domain-containing protein</fullName>
    </submittedName>
</protein>
<evidence type="ECO:0000313" key="2">
    <source>
        <dbReference type="EMBL" id="TDC99462.1"/>
    </source>
</evidence>
<organism evidence="2 3">
    <name type="scientific">Saccharopolyspora terrae</name>
    <dbReference type="NCBI Taxonomy" id="2530384"/>
    <lineage>
        <taxon>Bacteria</taxon>
        <taxon>Bacillati</taxon>
        <taxon>Actinomycetota</taxon>
        <taxon>Actinomycetes</taxon>
        <taxon>Pseudonocardiales</taxon>
        <taxon>Pseudonocardiaceae</taxon>
        <taxon>Saccharopolyspora</taxon>
    </lineage>
</organism>
<dbReference type="Proteomes" id="UP000295674">
    <property type="component" value="Unassembled WGS sequence"/>
</dbReference>
<evidence type="ECO:0000313" key="3">
    <source>
        <dbReference type="Proteomes" id="UP000295674"/>
    </source>
</evidence>
<reference evidence="2 3" key="1">
    <citation type="submission" date="2019-03" db="EMBL/GenBank/DDBJ databases">
        <title>Draft genome sequences of novel Actinobacteria.</title>
        <authorList>
            <person name="Sahin N."/>
            <person name="Ay H."/>
            <person name="Saygin H."/>
        </authorList>
    </citation>
    <scope>NUCLEOTIDE SEQUENCE [LARGE SCALE GENOMIC DNA]</scope>
    <source>
        <strain evidence="2 3">16K309</strain>
    </source>
</reference>
<comment type="caution">
    <text evidence="2">The sequence shown here is derived from an EMBL/GenBank/DDBJ whole genome shotgun (WGS) entry which is preliminary data.</text>
</comment>
<gene>
    <name evidence="2" type="ORF">E1181_29435</name>
</gene>
<dbReference type="RefSeq" id="WP_132679675.1">
    <property type="nucleotide sequence ID" value="NZ_SMKS01000097.1"/>
</dbReference>
<accession>A0A4R4VAG3</accession>
<proteinExistence type="predicted"/>
<keyword evidence="3" id="KW-1185">Reference proteome</keyword>
<dbReference type="InterPro" id="IPR000084">
    <property type="entry name" value="PE-PGRS_N"/>
</dbReference>
<name>A0A4R4VAG3_9PSEU</name>
<dbReference type="EMBL" id="SMKS01000097">
    <property type="protein sequence ID" value="TDC99462.1"/>
    <property type="molecule type" value="Genomic_DNA"/>
</dbReference>
<sequence>MFPNIWGQISETVDRMADNAALAAAQGAGGKMYIEPEKVDEAASFFLDEAKALRGRVREINYLAQVKAPGTDDVSTQLAKTYGQVAAGGAQSYKDAYTALADYLEDVGNKLHASARQTRTNDQDSADSLRH</sequence>
<feature type="domain" description="PE" evidence="1">
    <location>
        <begin position="33"/>
        <end position="122"/>
    </location>
</feature>
<evidence type="ECO:0000259" key="1">
    <source>
        <dbReference type="Pfam" id="PF00934"/>
    </source>
</evidence>
<dbReference type="Pfam" id="PF00934">
    <property type="entry name" value="PE"/>
    <property type="match status" value="1"/>
</dbReference>